<feature type="domain" description="GRF-type" evidence="6">
    <location>
        <begin position="24"/>
        <end position="66"/>
    </location>
</feature>
<dbReference type="PROSITE" id="PS51999">
    <property type="entry name" value="ZF_GRF"/>
    <property type="match status" value="1"/>
</dbReference>
<accession>A0A072VL81</accession>
<keyword evidence="3" id="KW-0862">Zinc</keyword>
<evidence type="ECO:0000313" key="10">
    <source>
        <dbReference type="Proteomes" id="UP000002051"/>
    </source>
</evidence>
<keyword evidence="5" id="KW-0472">Membrane</keyword>
<dbReference type="EMBL" id="CM001217">
    <property type="protein sequence ID" value="KEH42602.1"/>
    <property type="molecule type" value="Genomic_DNA"/>
</dbReference>
<evidence type="ECO:0000256" key="2">
    <source>
        <dbReference type="ARBA" id="ARBA00022771"/>
    </source>
</evidence>
<evidence type="ECO:0000259" key="6">
    <source>
        <dbReference type="PROSITE" id="PS51999"/>
    </source>
</evidence>
<evidence type="ECO:0000256" key="5">
    <source>
        <dbReference type="SAM" id="Phobius"/>
    </source>
</evidence>
<evidence type="ECO:0000256" key="1">
    <source>
        <dbReference type="ARBA" id="ARBA00022723"/>
    </source>
</evidence>
<dbReference type="HOGENOM" id="CLU_162937_0_0_1"/>
<protein>
    <submittedName>
        <fullName evidence="7">GRF zinc finger protein</fullName>
    </submittedName>
    <submittedName>
        <fullName evidence="8">Putative transcription factor GRF family</fullName>
    </submittedName>
</protein>
<reference evidence="11" key="4">
    <citation type="journal article" date="2018" name="Nat. Plants">
        <title>Whole-genome landscape of Medicago truncatula symbiotic genes.</title>
        <authorList>
            <person name="Pecrix Y."/>
            <person name="Staton S.E."/>
            <person name="Sallet E."/>
            <person name="Lelandais-Briere C."/>
            <person name="Moreau S."/>
            <person name="Carrere S."/>
            <person name="Blein T."/>
            <person name="Jardinaud M.F."/>
            <person name="Latrasse D."/>
            <person name="Zouine M."/>
            <person name="Zahm M."/>
            <person name="Kreplak J."/>
            <person name="Mayjonade B."/>
            <person name="Satge C."/>
            <person name="Perez M."/>
            <person name="Cauet S."/>
            <person name="Marande W."/>
            <person name="Chantry-Darmon C."/>
            <person name="Lopez-Roques C."/>
            <person name="Bouchez O."/>
            <person name="Berard A."/>
            <person name="Debelle F."/>
            <person name="Munos S."/>
            <person name="Bendahmane A."/>
            <person name="Berges H."/>
            <person name="Niebel A."/>
            <person name="Buitink J."/>
            <person name="Frugier F."/>
            <person name="Benhamed M."/>
            <person name="Crespi M."/>
            <person name="Gouzy J."/>
            <person name="Gamas P."/>
        </authorList>
    </citation>
    <scope>NUCLEOTIDE SEQUENCE [LARGE SCALE GENOMIC DNA]</scope>
    <source>
        <strain evidence="11">cv. Jemalong A17</strain>
    </source>
</reference>
<reference evidence="9" key="3">
    <citation type="submission" date="2015-04" db="UniProtKB">
        <authorList>
            <consortium name="EnsemblPlants"/>
        </authorList>
    </citation>
    <scope>IDENTIFICATION</scope>
    <source>
        <strain evidence="9">cv. Jemalong A17</strain>
    </source>
</reference>
<keyword evidence="2 4" id="KW-0863">Zinc-finger</keyword>
<keyword evidence="5" id="KW-1133">Transmembrane helix</keyword>
<dbReference type="Gramene" id="rna3984">
    <property type="protein sequence ID" value="RHN80101.1"/>
    <property type="gene ID" value="gene3984"/>
</dbReference>
<reference evidence="7 10" key="2">
    <citation type="journal article" date="2014" name="BMC Genomics">
        <title>An improved genome release (version Mt4.0) for the model legume Medicago truncatula.</title>
        <authorList>
            <person name="Tang H."/>
            <person name="Krishnakumar V."/>
            <person name="Bidwell S."/>
            <person name="Rosen B."/>
            <person name="Chan A."/>
            <person name="Zhou S."/>
            <person name="Gentzbittel L."/>
            <person name="Childs K.L."/>
            <person name="Yandell M."/>
            <person name="Gundlach H."/>
            <person name="Mayer K.F."/>
            <person name="Schwartz D.C."/>
            <person name="Town C.D."/>
        </authorList>
    </citation>
    <scope>GENOME REANNOTATION</scope>
    <source>
        <strain evidence="7">A17</strain>
        <strain evidence="9 10">cv. Jemalong A17</strain>
    </source>
</reference>
<evidence type="ECO:0000313" key="11">
    <source>
        <dbReference type="Proteomes" id="UP000265566"/>
    </source>
</evidence>
<feature type="transmembrane region" description="Helical" evidence="5">
    <location>
        <begin position="91"/>
        <end position="112"/>
    </location>
</feature>
<evidence type="ECO:0000313" key="8">
    <source>
        <dbReference type="EMBL" id="RHN80101.1"/>
    </source>
</evidence>
<dbReference type="Proteomes" id="UP000002051">
    <property type="component" value="Unassembled WGS sequence"/>
</dbReference>
<organism evidence="7 10">
    <name type="scientific">Medicago truncatula</name>
    <name type="common">Barrel medic</name>
    <name type="synonym">Medicago tribuloides</name>
    <dbReference type="NCBI Taxonomy" id="3880"/>
    <lineage>
        <taxon>Eukaryota</taxon>
        <taxon>Viridiplantae</taxon>
        <taxon>Streptophyta</taxon>
        <taxon>Embryophyta</taxon>
        <taxon>Tracheophyta</taxon>
        <taxon>Spermatophyta</taxon>
        <taxon>Magnoliopsida</taxon>
        <taxon>eudicotyledons</taxon>
        <taxon>Gunneridae</taxon>
        <taxon>Pentapetalae</taxon>
        <taxon>rosids</taxon>
        <taxon>fabids</taxon>
        <taxon>Fabales</taxon>
        <taxon>Fabaceae</taxon>
        <taxon>Papilionoideae</taxon>
        <taxon>50 kb inversion clade</taxon>
        <taxon>NPAAA clade</taxon>
        <taxon>Hologalegina</taxon>
        <taxon>IRL clade</taxon>
        <taxon>Trifolieae</taxon>
        <taxon>Medicago</taxon>
    </lineage>
</organism>
<dbReference type="eggNOG" id="ENOG502SW2A">
    <property type="taxonomic scope" value="Eukaryota"/>
</dbReference>
<evidence type="ECO:0000256" key="4">
    <source>
        <dbReference type="PROSITE-ProRule" id="PRU01343"/>
    </source>
</evidence>
<name>A0A072VL81_MEDTR</name>
<reference evidence="8" key="5">
    <citation type="journal article" date="2018" name="Nat. Plants">
        <title>Whole-genome landscape of Medicago truncatula symbiotic genes.</title>
        <authorList>
            <person name="Pecrix Y."/>
            <person name="Gamas P."/>
            <person name="Carrere S."/>
        </authorList>
    </citation>
    <scope>NUCLEOTIDE SEQUENCE</scope>
    <source>
        <tissue evidence="8">Leaves</tissue>
    </source>
</reference>
<dbReference type="PANTHER" id="PTHR33248">
    <property type="entry name" value="ZINC ION-BINDING PROTEIN"/>
    <property type="match status" value="1"/>
</dbReference>
<sequence>MGGPSSLASTVSGSSCLGKTKLVCYCGVDSPLVTAWADENSGRRFHGCGKYWQRRKCSFFRWFDPEVPDRQKKLIRGLLKKNDALKNKEKMLLLTIVILGMLLFVSVLVILIKLG</sequence>
<dbReference type="InterPro" id="IPR010666">
    <property type="entry name" value="Znf_GRF"/>
</dbReference>
<dbReference type="GO" id="GO:0008270">
    <property type="term" value="F:zinc ion binding"/>
    <property type="evidence" value="ECO:0007669"/>
    <property type="project" value="UniProtKB-KW"/>
</dbReference>
<keyword evidence="5" id="KW-0812">Transmembrane</keyword>
<dbReference type="EnsemblPlants" id="KEH42602">
    <property type="protein sequence ID" value="KEH42602"/>
    <property type="gene ID" value="MTR_1g070405"/>
</dbReference>
<dbReference type="AlphaFoldDB" id="A0A072VL81"/>
<dbReference type="EMBL" id="PSQE01000001">
    <property type="protein sequence ID" value="RHN80101.1"/>
    <property type="molecule type" value="Genomic_DNA"/>
</dbReference>
<keyword evidence="1" id="KW-0479">Metal-binding</keyword>
<proteinExistence type="predicted"/>
<keyword evidence="10" id="KW-1185">Reference proteome</keyword>
<reference evidence="7 10" key="1">
    <citation type="journal article" date="2011" name="Nature">
        <title>The Medicago genome provides insight into the evolution of rhizobial symbioses.</title>
        <authorList>
            <person name="Young N.D."/>
            <person name="Debelle F."/>
            <person name="Oldroyd G.E."/>
            <person name="Geurts R."/>
            <person name="Cannon S.B."/>
            <person name="Udvardi M.K."/>
            <person name="Benedito V.A."/>
            <person name="Mayer K.F."/>
            <person name="Gouzy J."/>
            <person name="Schoof H."/>
            <person name="Van de Peer Y."/>
            <person name="Proost S."/>
            <person name="Cook D.R."/>
            <person name="Meyers B.C."/>
            <person name="Spannagl M."/>
            <person name="Cheung F."/>
            <person name="De Mita S."/>
            <person name="Krishnakumar V."/>
            <person name="Gundlach H."/>
            <person name="Zhou S."/>
            <person name="Mudge J."/>
            <person name="Bharti A.K."/>
            <person name="Murray J.D."/>
            <person name="Naoumkina M.A."/>
            <person name="Rosen B."/>
            <person name="Silverstein K.A."/>
            <person name="Tang H."/>
            <person name="Rombauts S."/>
            <person name="Zhao P.X."/>
            <person name="Zhou P."/>
            <person name="Barbe V."/>
            <person name="Bardou P."/>
            <person name="Bechner M."/>
            <person name="Bellec A."/>
            <person name="Berger A."/>
            <person name="Berges H."/>
            <person name="Bidwell S."/>
            <person name="Bisseling T."/>
            <person name="Choisne N."/>
            <person name="Couloux A."/>
            <person name="Denny R."/>
            <person name="Deshpande S."/>
            <person name="Dai X."/>
            <person name="Doyle J.J."/>
            <person name="Dudez A.M."/>
            <person name="Farmer A.D."/>
            <person name="Fouteau S."/>
            <person name="Franken C."/>
            <person name="Gibelin C."/>
            <person name="Gish J."/>
            <person name="Goldstein S."/>
            <person name="Gonzalez A.J."/>
            <person name="Green P.J."/>
            <person name="Hallab A."/>
            <person name="Hartog M."/>
            <person name="Hua A."/>
            <person name="Humphray S.J."/>
            <person name="Jeong D.H."/>
            <person name="Jing Y."/>
            <person name="Jocker A."/>
            <person name="Kenton S.M."/>
            <person name="Kim D.J."/>
            <person name="Klee K."/>
            <person name="Lai H."/>
            <person name="Lang C."/>
            <person name="Lin S."/>
            <person name="Macmil S.L."/>
            <person name="Magdelenat G."/>
            <person name="Matthews L."/>
            <person name="McCorrison J."/>
            <person name="Monaghan E.L."/>
            <person name="Mun J.H."/>
            <person name="Najar F.Z."/>
            <person name="Nicholson C."/>
            <person name="Noirot C."/>
            <person name="O'Bleness M."/>
            <person name="Paule C.R."/>
            <person name="Poulain J."/>
            <person name="Prion F."/>
            <person name="Qin B."/>
            <person name="Qu C."/>
            <person name="Retzel E.F."/>
            <person name="Riddle C."/>
            <person name="Sallet E."/>
            <person name="Samain S."/>
            <person name="Samson N."/>
            <person name="Sanders I."/>
            <person name="Saurat O."/>
            <person name="Scarpelli C."/>
            <person name="Schiex T."/>
            <person name="Segurens B."/>
            <person name="Severin A.J."/>
            <person name="Sherrier D.J."/>
            <person name="Shi R."/>
            <person name="Sims S."/>
            <person name="Singer S.R."/>
            <person name="Sinharoy S."/>
            <person name="Sterck L."/>
            <person name="Viollet A."/>
            <person name="Wang B.B."/>
            <person name="Wang K."/>
            <person name="Wang M."/>
            <person name="Wang X."/>
            <person name="Warfsmann J."/>
            <person name="Weissenbach J."/>
            <person name="White D.D."/>
            <person name="White J.D."/>
            <person name="Wiley G.B."/>
            <person name="Wincker P."/>
            <person name="Xing Y."/>
            <person name="Yang L."/>
            <person name="Yao Z."/>
            <person name="Ying F."/>
            <person name="Zhai J."/>
            <person name="Zhou L."/>
            <person name="Zuber A."/>
            <person name="Denarie J."/>
            <person name="Dixon R.A."/>
            <person name="May G.D."/>
            <person name="Schwartz D.C."/>
            <person name="Rogers J."/>
            <person name="Quetier F."/>
            <person name="Town C.D."/>
            <person name="Roe B.A."/>
        </authorList>
    </citation>
    <scope>NUCLEOTIDE SEQUENCE [LARGE SCALE GENOMIC DNA]</scope>
    <source>
        <strain evidence="7">A17</strain>
        <strain evidence="9 10">cv. Jemalong A17</strain>
    </source>
</reference>
<evidence type="ECO:0000313" key="9">
    <source>
        <dbReference type="EnsemblPlants" id="KEH42602"/>
    </source>
</evidence>
<gene>
    <name evidence="7" type="ordered locus">MTR_1g070405</name>
    <name evidence="8" type="ORF">MtrunA17_Chr1g0184611</name>
</gene>
<dbReference type="PaxDb" id="3880-AES76223"/>
<evidence type="ECO:0000313" key="7">
    <source>
        <dbReference type="EMBL" id="KEH42602.1"/>
    </source>
</evidence>
<dbReference type="Proteomes" id="UP000265566">
    <property type="component" value="Chromosome 1"/>
</dbReference>
<evidence type="ECO:0000256" key="3">
    <source>
        <dbReference type="ARBA" id="ARBA00022833"/>
    </source>
</evidence>
<dbReference type="Pfam" id="PF06839">
    <property type="entry name" value="Zn_ribbon_GRF"/>
    <property type="match status" value="1"/>
</dbReference>